<evidence type="ECO:0000313" key="3">
    <source>
        <dbReference type="Proteomes" id="UP000036403"/>
    </source>
</evidence>
<evidence type="ECO:0000313" key="2">
    <source>
        <dbReference type="EMBL" id="KMQ85630.1"/>
    </source>
</evidence>
<dbReference type="EMBL" id="LBMM01013460">
    <property type="protein sequence ID" value="KMQ85630.1"/>
    <property type="molecule type" value="Genomic_DNA"/>
</dbReference>
<accession>A0A0J7MYV7</accession>
<evidence type="ECO:0000256" key="1">
    <source>
        <dbReference type="SAM" id="MobiDB-lite"/>
    </source>
</evidence>
<feature type="compositionally biased region" description="Gly residues" evidence="1">
    <location>
        <begin position="44"/>
        <end position="65"/>
    </location>
</feature>
<name>A0A0J7MYV7_LASNI</name>
<reference evidence="2 3" key="1">
    <citation type="submission" date="2015-04" db="EMBL/GenBank/DDBJ databases">
        <title>Lasius niger genome sequencing.</title>
        <authorList>
            <person name="Konorov E.A."/>
            <person name="Nikitin M.A."/>
            <person name="Kirill M.V."/>
            <person name="Chang P."/>
        </authorList>
    </citation>
    <scope>NUCLEOTIDE SEQUENCE [LARGE SCALE GENOMIC DNA]</scope>
    <source>
        <tissue evidence="2">Whole</tissue>
    </source>
</reference>
<feature type="region of interest" description="Disordered" evidence="1">
    <location>
        <begin position="1"/>
        <end position="77"/>
    </location>
</feature>
<gene>
    <name evidence="2" type="ORF">RF55_15696</name>
</gene>
<sequence>MAMDANMSERKGLGRGKSRARWQQRRMGGRGGQGVRGGKRGWMSGKGGQGGRGGRSGKGGKGGQRSWGPIIKNYFYS</sequence>
<organism evidence="2 3">
    <name type="scientific">Lasius niger</name>
    <name type="common">Black garden ant</name>
    <dbReference type="NCBI Taxonomy" id="67767"/>
    <lineage>
        <taxon>Eukaryota</taxon>
        <taxon>Metazoa</taxon>
        <taxon>Ecdysozoa</taxon>
        <taxon>Arthropoda</taxon>
        <taxon>Hexapoda</taxon>
        <taxon>Insecta</taxon>
        <taxon>Pterygota</taxon>
        <taxon>Neoptera</taxon>
        <taxon>Endopterygota</taxon>
        <taxon>Hymenoptera</taxon>
        <taxon>Apocrita</taxon>
        <taxon>Aculeata</taxon>
        <taxon>Formicoidea</taxon>
        <taxon>Formicidae</taxon>
        <taxon>Formicinae</taxon>
        <taxon>Lasius</taxon>
        <taxon>Lasius</taxon>
    </lineage>
</organism>
<dbReference type="PaxDb" id="67767-A0A0J7MYV7"/>
<feature type="compositionally biased region" description="Basic residues" evidence="1">
    <location>
        <begin position="13"/>
        <end position="28"/>
    </location>
</feature>
<keyword evidence="3" id="KW-1185">Reference proteome</keyword>
<protein>
    <submittedName>
        <fullName evidence="2">Uncharacterized protein</fullName>
    </submittedName>
</protein>
<dbReference type="Proteomes" id="UP000036403">
    <property type="component" value="Unassembled WGS sequence"/>
</dbReference>
<comment type="caution">
    <text evidence="2">The sequence shown here is derived from an EMBL/GenBank/DDBJ whole genome shotgun (WGS) entry which is preliminary data.</text>
</comment>
<proteinExistence type="predicted"/>
<dbReference type="AlphaFoldDB" id="A0A0J7MYV7"/>